<keyword evidence="7" id="KW-0418">Kinase</keyword>
<dbReference type="GO" id="GO:0016301">
    <property type="term" value="F:kinase activity"/>
    <property type="evidence" value="ECO:0007669"/>
    <property type="project" value="UniProtKB-KW"/>
</dbReference>
<dbReference type="KEGG" id="xap:XA3_01710"/>
<dbReference type="PANTHER" id="PTHR45008">
    <property type="entry name" value="PTS SYSTEM GLUCOSE-SPECIFIC EIIA COMPONENT"/>
    <property type="match status" value="1"/>
</dbReference>
<dbReference type="InterPro" id="IPR011055">
    <property type="entry name" value="Dup_hybrid_motif"/>
</dbReference>
<reference evidence="9 10" key="1">
    <citation type="journal article" date="2023" name="Microbiol. Spectr.">
        <title>Symbiosis of Carpenter Bees with Uncharacterized Lactic Acid Bacteria Showing NAD Auxotrophy.</title>
        <authorList>
            <person name="Kawasaki S."/>
            <person name="Ozawa K."/>
            <person name="Mori T."/>
            <person name="Yamamoto A."/>
            <person name="Ito M."/>
            <person name="Ohkuma M."/>
            <person name="Sakamoto M."/>
            <person name="Matsutani M."/>
        </authorList>
    </citation>
    <scope>NUCLEOTIDE SEQUENCE [LARGE SCALE GENOMIC DNA]</scope>
    <source>
        <strain evidence="9 10">XA3</strain>
    </source>
</reference>
<comment type="subcellular location">
    <subcellularLocation>
        <location evidence="2">Cell membrane</location>
        <topology evidence="2">Multi-pass membrane protein</topology>
    </subcellularLocation>
    <subcellularLocation>
        <location evidence="1">Cytoplasm</location>
    </subcellularLocation>
</comment>
<evidence type="ECO:0000256" key="4">
    <source>
        <dbReference type="ARBA" id="ARBA00022597"/>
    </source>
</evidence>
<evidence type="ECO:0000256" key="2">
    <source>
        <dbReference type="ARBA" id="ARBA00004651"/>
    </source>
</evidence>
<evidence type="ECO:0000256" key="5">
    <source>
        <dbReference type="ARBA" id="ARBA00022679"/>
    </source>
</evidence>
<accession>A0AAU9D8D8</accession>
<name>A0AAU9D8D8_9LACO</name>
<organism evidence="9 10">
    <name type="scientific">Xylocopilactobacillus apicola</name>
    <dbReference type="NCBI Taxonomy" id="2932184"/>
    <lineage>
        <taxon>Bacteria</taxon>
        <taxon>Bacillati</taxon>
        <taxon>Bacillota</taxon>
        <taxon>Bacilli</taxon>
        <taxon>Lactobacillales</taxon>
        <taxon>Lactobacillaceae</taxon>
        <taxon>Xylocopilactobacillus</taxon>
    </lineage>
</organism>
<evidence type="ECO:0000256" key="1">
    <source>
        <dbReference type="ARBA" id="ARBA00004496"/>
    </source>
</evidence>
<dbReference type="EMBL" id="AP026802">
    <property type="protein sequence ID" value="BDR57730.1"/>
    <property type="molecule type" value="Genomic_DNA"/>
</dbReference>
<proteinExistence type="predicted"/>
<dbReference type="AlphaFoldDB" id="A0AAU9D8D8"/>
<dbReference type="NCBIfam" id="TIGR00830">
    <property type="entry name" value="PTBA"/>
    <property type="match status" value="1"/>
</dbReference>
<evidence type="ECO:0000259" key="8">
    <source>
        <dbReference type="PROSITE" id="PS51093"/>
    </source>
</evidence>
<keyword evidence="4 9" id="KW-0762">Sugar transport</keyword>
<dbReference type="GO" id="GO:0005737">
    <property type="term" value="C:cytoplasm"/>
    <property type="evidence" value="ECO:0007669"/>
    <property type="project" value="UniProtKB-SubCell"/>
</dbReference>
<evidence type="ECO:0000256" key="3">
    <source>
        <dbReference type="ARBA" id="ARBA00022448"/>
    </source>
</evidence>
<dbReference type="InterPro" id="IPR050890">
    <property type="entry name" value="PTS_EIIA_component"/>
</dbReference>
<dbReference type="PANTHER" id="PTHR45008:SF1">
    <property type="entry name" value="PTS SYSTEM GLUCOSE-SPECIFIC EIIA COMPONENT"/>
    <property type="match status" value="1"/>
</dbReference>
<keyword evidence="10" id="KW-1185">Reference proteome</keyword>
<evidence type="ECO:0000313" key="10">
    <source>
        <dbReference type="Proteomes" id="UP001321861"/>
    </source>
</evidence>
<dbReference type="Proteomes" id="UP001321861">
    <property type="component" value="Chromosome"/>
</dbReference>
<protein>
    <submittedName>
        <fullName evidence="9">PTS glucose transporter subunit IIABC</fullName>
    </submittedName>
</protein>
<keyword evidence="3" id="KW-0813">Transport</keyword>
<dbReference type="PROSITE" id="PS00371">
    <property type="entry name" value="PTS_EIIA_TYPE_1_HIS"/>
    <property type="match status" value="1"/>
</dbReference>
<evidence type="ECO:0000256" key="6">
    <source>
        <dbReference type="ARBA" id="ARBA00022683"/>
    </source>
</evidence>
<evidence type="ECO:0000313" key="9">
    <source>
        <dbReference type="EMBL" id="BDR57730.1"/>
    </source>
</evidence>
<dbReference type="GO" id="GO:0005886">
    <property type="term" value="C:plasma membrane"/>
    <property type="evidence" value="ECO:0007669"/>
    <property type="project" value="UniProtKB-SubCell"/>
</dbReference>
<sequence>MFGFNKSQKIFAAVDGTLMPITEVSDEVFAQKMMGDGYGIEPSSKQVYAPLVSTVVSIFPTKHAIGLKTKKGLEVVVHLGFDTVELQGEPFNVLVKVGDQVDETTCLAEMDLDLIKLRGKASTVVVACTNVEVLKSLPKIPEEKVQHGNLIGQLTYQ</sequence>
<dbReference type="FunFam" id="2.70.70.10:FF:000001">
    <property type="entry name" value="PTS system glucose-specific IIA component"/>
    <property type="match status" value="1"/>
</dbReference>
<dbReference type="Gene3D" id="2.70.70.10">
    <property type="entry name" value="Glucose Permease (Domain IIA)"/>
    <property type="match status" value="1"/>
</dbReference>
<evidence type="ECO:0000256" key="7">
    <source>
        <dbReference type="ARBA" id="ARBA00022777"/>
    </source>
</evidence>
<dbReference type="SUPFAM" id="SSF51261">
    <property type="entry name" value="Duplicated hybrid motif"/>
    <property type="match status" value="1"/>
</dbReference>
<feature type="domain" description="PTS EIIA type-1" evidence="8">
    <location>
        <begin position="26"/>
        <end position="130"/>
    </location>
</feature>
<dbReference type="RefSeq" id="WP_317635677.1">
    <property type="nucleotide sequence ID" value="NZ_AP026802.1"/>
</dbReference>
<dbReference type="Pfam" id="PF00358">
    <property type="entry name" value="PTS_EIIA_1"/>
    <property type="match status" value="1"/>
</dbReference>
<dbReference type="InterPro" id="IPR001127">
    <property type="entry name" value="PTS_EIIA_1_perm"/>
</dbReference>
<keyword evidence="6" id="KW-0598">Phosphotransferase system</keyword>
<dbReference type="PROSITE" id="PS51093">
    <property type="entry name" value="PTS_EIIA_TYPE_1"/>
    <property type="match status" value="1"/>
</dbReference>
<dbReference type="GO" id="GO:0009401">
    <property type="term" value="P:phosphoenolpyruvate-dependent sugar phosphotransferase system"/>
    <property type="evidence" value="ECO:0007669"/>
    <property type="project" value="UniProtKB-KW"/>
</dbReference>
<gene>
    <name evidence="9" type="ORF">XA3_01710</name>
</gene>
<keyword evidence="5" id="KW-0808">Transferase</keyword>